<comment type="caution">
    <text evidence="3">The sequence shown here is derived from an EMBL/GenBank/DDBJ whole genome shotgun (WGS) entry which is preliminary data.</text>
</comment>
<feature type="domain" description="HTH merR-type" evidence="2">
    <location>
        <begin position="37"/>
        <end position="90"/>
    </location>
</feature>
<evidence type="ECO:0000259" key="2">
    <source>
        <dbReference type="Pfam" id="PF13411"/>
    </source>
</evidence>
<evidence type="ECO:0000256" key="1">
    <source>
        <dbReference type="SAM" id="MobiDB-lite"/>
    </source>
</evidence>
<evidence type="ECO:0000313" key="3">
    <source>
        <dbReference type="EMBL" id="TQM76111.1"/>
    </source>
</evidence>
<dbReference type="Proteomes" id="UP000319213">
    <property type="component" value="Unassembled WGS sequence"/>
</dbReference>
<dbReference type="AlphaFoldDB" id="A0A543IZW6"/>
<feature type="region of interest" description="Disordered" evidence="1">
    <location>
        <begin position="115"/>
        <end position="182"/>
    </location>
</feature>
<accession>A0A543IZW6</accession>
<dbReference type="Gene3D" id="1.10.1660.10">
    <property type="match status" value="1"/>
</dbReference>
<name>A0A543IZW6_9ACTN</name>
<organism evidence="3 4">
    <name type="scientific">Thermopolyspora flexuosa</name>
    <dbReference type="NCBI Taxonomy" id="103836"/>
    <lineage>
        <taxon>Bacteria</taxon>
        <taxon>Bacillati</taxon>
        <taxon>Actinomycetota</taxon>
        <taxon>Actinomycetes</taxon>
        <taxon>Streptosporangiales</taxon>
        <taxon>Streptosporangiaceae</taxon>
        <taxon>Thermopolyspora</taxon>
    </lineage>
</organism>
<dbReference type="EMBL" id="VFPQ01000001">
    <property type="protein sequence ID" value="TQM76111.1"/>
    <property type="molecule type" value="Genomic_DNA"/>
</dbReference>
<evidence type="ECO:0000313" key="4">
    <source>
        <dbReference type="Proteomes" id="UP000319213"/>
    </source>
</evidence>
<dbReference type="OrthoDB" id="3830374at2"/>
<dbReference type="InterPro" id="IPR009061">
    <property type="entry name" value="DNA-bd_dom_put_sf"/>
</dbReference>
<dbReference type="Pfam" id="PF13411">
    <property type="entry name" value="MerR_1"/>
    <property type="match status" value="1"/>
</dbReference>
<proteinExistence type="predicted"/>
<dbReference type="GO" id="GO:0006355">
    <property type="term" value="P:regulation of DNA-templated transcription"/>
    <property type="evidence" value="ECO:0007669"/>
    <property type="project" value="InterPro"/>
</dbReference>
<dbReference type="InterPro" id="IPR000551">
    <property type="entry name" value="MerR-type_HTH_dom"/>
</dbReference>
<reference evidence="3 4" key="1">
    <citation type="submission" date="2019-06" db="EMBL/GenBank/DDBJ databases">
        <title>Sequencing the genomes of 1000 actinobacteria strains.</title>
        <authorList>
            <person name="Klenk H.-P."/>
        </authorList>
    </citation>
    <scope>NUCLEOTIDE SEQUENCE [LARGE SCALE GENOMIC DNA]</scope>
    <source>
        <strain evidence="3 4">DSM 43186</strain>
    </source>
</reference>
<feature type="compositionally biased region" description="Low complexity" evidence="1">
    <location>
        <begin position="170"/>
        <end position="182"/>
    </location>
</feature>
<keyword evidence="4" id="KW-1185">Reference proteome</keyword>
<gene>
    <name evidence="3" type="ORF">FHX40_2835</name>
</gene>
<sequence length="271" mass="27314">MSETWTIGELAERAAAALAGEAGQGTGDGRIRAVPNERLIRWYTTIGLVDPPLARRGRVALYGRRHLMQLVAIKRRQAAGRSIAEIQAELAGATDAVLADIARIPPSALAPAARPAAAVPGAPDDRAAGAAPRPVTTPGGDPGTPNGPAGRRDRFWARRSPAEPGTGRTGVPAAADGGAPAPPDGVGIAPAPASPPFPPVLRTPGPDAVPYGVPEPVPGLRLAPGVTLLLDTAARPPDPDDLAAIAAAARPLLDVLLARGLVGGPTEGSPT</sequence>
<dbReference type="RefSeq" id="WP_142260035.1">
    <property type="nucleotide sequence ID" value="NZ_BMPV01000001.1"/>
</dbReference>
<dbReference type="GO" id="GO:0003677">
    <property type="term" value="F:DNA binding"/>
    <property type="evidence" value="ECO:0007669"/>
    <property type="project" value="InterPro"/>
</dbReference>
<feature type="compositionally biased region" description="Low complexity" evidence="1">
    <location>
        <begin position="115"/>
        <end position="149"/>
    </location>
</feature>
<dbReference type="SUPFAM" id="SSF46955">
    <property type="entry name" value="Putative DNA-binding domain"/>
    <property type="match status" value="1"/>
</dbReference>
<protein>
    <submittedName>
        <fullName evidence="3">MerR-like DNA binding protein</fullName>
    </submittedName>
</protein>